<dbReference type="SUPFAM" id="SSF57756">
    <property type="entry name" value="Retrovirus zinc finger-like domains"/>
    <property type="match status" value="1"/>
</dbReference>
<gene>
    <name evidence="14" type="ORF">PF008_g10948</name>
</gene>
<keyword evidence="4" id="KW-0963">Cytoplasm</keyword>
<keyword evidence="7" id="KW-0479">Metal-binding</keyword>
<sequence length="1100" mass="122770">MDTQQQQQQSAQQLQEAFRTAYARFLSQGLEPNDAVARALLEMQQEVNGAATSTPKEEMAAADEAAAHTQEDVKMEDASRQQQQEDVEMETLKEVPPASTSSVTSNLAAASITEVLATAATSEKAAATASSSSLSSGAAKKIHTAKGNATSTPASASASAVPMGTQLENALKLATETGDYRAVKRLVYQVFSDPDALSAAFVKGNARTDEDEAQAQWWCIDRDQMGRVFVLLDAAMTGSDQEAMQNTFRNALEMLVTQPWNVCSTWHAPRTLRFFLVLLEHPSMFDPDYLNVVGGLCRLFYYLPSDAKALVRAQWMGFFSGDELHRLMDILQQAITVCLYGSRKMDLVYAACGVLAELHVVNRERSNGHEPFATYEEFYNDAVNSEVDIVQDYSRSIIFWKKRRAATRAVRRLERDELRRRRQQDGDEDESEREREEQPRGQEEAEQTAENMPERMLSEMSFCDFPFVLDAASKSKVLQIDSDLEQRARAQDAVLSSRSILTMESASSPYLVLKVRRENIVEDAMQQLVHLSSSAETLKKPLKVKFVGEEGIDEGGVQKEFFQILIRQLLDPAYGMFTYDEETRTLWFNSDSLEATMEYELIGTLLALAIYNAVILDVSFPHIVYKKLMSCSLGLEDLELALPDLGRGLRQLLNFQGDVEGVYQRNFEYSYEVFGEVKTVELKPGGSSIPVTNANRAEYVSLYVDYVLNKSVSRQYAAFHRGFHQVCNREVLSMFRWEELQLLICGSSDLDFDALEEATHYEDGFTEDSAIIRDFWIIVHALPLEDKKKLLRFATGSDRVPIRGLSNLVFVISRNGPDSDRLPTAHTCFNHLLLPEYSSRDKLKQRLLLAINQAEGFGAVMEDVSPGVSPCTAYVAMLPYAYTTNDVAQLFAPFGKLARVLVLRDKQTRRSRGVAFVQFARAEDCAKAVAAMDKMPLEGMTLAVSLSRDNGRSREFATKRKYTTSQRCFECGELGHVSYECPRNVLGTRERPVTTGGKSSRKNLKRKKKKFDPHERAHYFNDEGVVNLLAPPTGSDDEDLSISLLAYPSSAPSASSTQHAAPPLATTPPSSAASAAISARRRPRRKAGSYFSDEDASDDE</sequence>
<dbReference type="InterPro" id="IPR036875">
    <property type="entry name" value="Znf_CCHC_sf"/>
</dbReference>
<keyword evidence="6 8" id="KW-0833">Ubl conjugation pathway</keyword>
<dbReference type="GO" id="GO:0003723">
    <property type="term" value="F:RNA binding"/>
    <property type="evidence" value="ECO:0007669"/>
    <property type="project" value="UniProtKB-UniRule"/>
</dbReference>
<dbReference type="Pfam" id="PF00098">
    <property type="entry name" value="zf-CCHC"/>
    <property type="match status" value="1"/>
</dbReference>
<keyword evidence="9" id="KW-0694">RNA-binding</keyword>
<dbReference type="SMART" id="SM00360">
    <property type="entry name" value="RRM"/>
    <property type="match status" value="1"/>
</dbReference>
<reference evidence="14 15" key="1">
    <citation type="submission" date="2018-09" db="EMBL/GenBank/DDBJ databases">
        <title>Genomic investigation of the strawberry pathogen Phytophthora fragariae indicates pathogenicity is determined by transcriptional variation in three key races.</title>
        <authorList>
            <person name="Adams T.M."/>
            <person name="Armitage A.D."/>
            <person name="Sobczyk M.K."/>
            <person name="Bates H.J."/>
            <person name="Dunwell J.M."/>
            <person name="Nellist C.F."/>
            <person name="Harrison R.J."/>
        </authorList>
    </citation>
    <scope>NUCLEOTIDE SEQUENCE [LARGE SCALE GENOMIC DNA]</scope>
    <source>
        <strain evidence="14 15">NOV-77</strain>
    </source>
</reference>
<dbReference type="GO" id="GO:0005737">
    <property type="term" value="C:cytoplasm"/>
    <property type="evidence" value="ECO:0007669"/>
    <property type="project" value="UniProtKB-SubCell"/>
</dbReference>
<keyword evidence="5" id="KW-0808">Transferase</keyword>
<evidence type="ECO:0000259" key="11">
    <source>
        <dbReference type="PROSITE" id="PS50102"/>
    </source>
</evidence>
<feature type="region of interest" description="Disordered" evidence="10">
    <location>
        <begin position="417"/>
        <end position="452"/>
    </location>
</feature>
<keyword evidence="7" id="KW-0863">Zinc-finger</keyword>
<evidence type="ECO:0000256" key="10">
    <source>
        <dbReference type="SAM" id="MobiDB-lite"/>
    </source>
</evidence>
<accession>A0A6G0RS57</accession>
<feature type="compositionally biased region" description="Basic residues" evidence="10">
    <location>
        <begin position="999"/>
        <end position="1011"/>
    </location>
</feature>
<comment type="catalytic activity">
    <reaction evidence="1">
        <text>S-ubiquitinyl-[E2 ubiquitin-conjugating enzyme]-L-cysteine + [acceptor protein]-L-lysine = [E2 ubiquitin-conjugating enzyme]-L-cysteine + N(6)-ubiquitinyl-[acceptor protein]-L-lysine.</text>
        <dbReference type="EC" id="2.3.2.26"/>
    </reaction>
</comment>
<feature type="compositionally biased region" description="Basic and acidic residues" evidence="10">
    <location>
        <begin position="432"/>
        <end position="443"/>
    </location>
</feature>
<dbReference type="GO" id="GO:0000209">
    <property type="term" value="P:protein polyubiquitination"/>
    <property type="evidence" value="ECO:0007669"/>
    <property type="project" value="InterPro"/>
</dbReference>
<name>A0A6G0RS57_9STRA</name>
<dbReference type="InterPro" id="IPR035983">
    <property type="entry name" value="Hect_E3_ubiquitin_ligase"/>
</dbReference>
<dbReference type="PROSITE" id="PS50158">
    <property type="entry name" value="ZF_CCHC"/>
    <property type="match status" value="1"/>
</dbReference>
<dbReference type="PROSITE" id="PS50237">
    <property type="entry name" value="HECT"/>
    <property type="match status" value="1"/>
</dbReference>
<evidence type="ECO:0000313" key="15">
    <source>
        <dbReference type="Proteomes" id="UP000486351"/>
    </source>
</evidence>
<dbReference type="SMART" id="SM00343">
    <property type="entry name" value="ZnF_C2HC"/>
    <property type="match status" value="1"/>
</dbReference>
<keyword evidence="7" id="KW-0862">Zinc</keyword>
<dbReference type="InterPro" id="IPR001878">
    <property type="entry name" value="Znf_CCHC"/>
</dbReference>
<dbReference type="InterPro" id="IPR035979">
    <property type="entry name" value="RBD_domain_sf"/>
</dbReference>
<dbReference type="SMART" id="SM00119">
    <property type="entry name" value="HECTc"/>
    <property type="match status" value="1"/>
</dbReference>
<dbReference type="GO" id="GO:0016874">
    <property type="term" value="F:ligase activity"/>
    <property type="evidence" value="ECO:0007669"/>
    <property type="project" value="UniProtKB-KW"/>
</dbReference>
<dbReference type="GO" id="GO:0061630">
    <property type="term" value="F:ubiquitin protein ligase activity"/>
    <property type="evidence" value="ECO:0007669"/>
    <property type="project" value="UniProtKB-EC"/>
</dbReference>
<feature type="region of interest" description="Disordered" evidence="10">
    <location>
        <begin position="988"/>
        <end position="1013"/>
    </location>
</feature>
<evidence type="ECO:0000313" key="14">
    <source>
        <dbReference type="EMBL" id="KAE9340785.1"/>
    </source>
</evidence>
<dbReference type="Gene3D" id="3.30.2160.10">
    <property type="entry name" value="Hect, E3 ligase catalytic domain"/>
    <property type="match status" value="1"/>
</dbReference>
<comment type="subcellular location">
    <subcellularLocation>
        <location evidence="2">Cytoplasm</location>
    </subcellularLocation>
</comment>
<feature type="compositionally biased region" description="Basic and acidic residues" evidence="10">
    <location>
        <begin position="55"/>
        <end position="79"/>
    </location>
</feature>
<evidence type="ECO:0000256" key="9">
    <source>
        <dbReference type="PROSITE-ProRule" id="PRU00176"/>
    </source>
</evidence>
<organism evidence="14 15">
    <name type="scientific">Phytophthora fragariae</name>
    <dbReference type="NCBI Taxonomy" id="53985"/>
    <lineage>
        <taxon>Eukaryota</taxon>
        <taxon>Sar</taxon>
        <taxon>Stramenopiles</taxon>
        <taxon>Oomycota</taxon>
        <taxon>Peronosporomycetes</taxon>
        <taxon>Peronosporales</taxon>
        <taxon>Peronosporaceae</taxon>
        <taxon>Phytophthora</taxon>
    </lineage>
</organism>
<dbReference type="EC" id="2.3.2.26" evidence="3"/>
<feature type="active site" description="Glycyl thioester intermediate" evidence="8">
    <location>
        <position position="828"/>
    </location>
</feature>
<dbReference type="PANTHER" id="PTHR45700:SF8">
    <property type="entry name" value="HECT-TYPE E3 UBIQUITIN TRANSFERASE"/>
    <property type="match status" value="1"/>
</dbReference>
<evidence type="ECO:0000259" key="13">
    <source>
        <dbReference type="PROSITE" id="PS50237"/>
    </source>
</evidence>
<comment type="caution">
    <text evidence="14">The sequence shown here is derived from an EMBL/GenBank/DDBJ whole genome shotgun (WGS) entry which is preliminary data.</text>
</comment>
<evidence type="ECO:0000256" key="2">
    <source>
        <dbReference type="ARBA" id="ARBA00004496"/>
    </source>
</evidence>
<dbReference type="InterPro" id="IPR012677">
    <property type="entry name" value="Nucleotide-bd_a/b_plait_sf"/>
</dbReference>
<feature type="domain" description="RRM" evidence="11">
    <location>
        <begin position="871"/>
        <end position="949"/>
    </location>
</feature>
<dbReference type="SUPFAM" id="SSF54928">
    <property type="entry name" value="RNA-binding domain, RBD"/>
    <property type="match status" value="1"/>
</dbReference>
<evidence type="ECO:0000256" key="3">
    <source>
        <dbReference type="ARBA" id="ARBA00012485"/>
    </source>
</evidence>
<dbReference type="Gene3D" id="3.30.2410.10">
    <property type="entry name" value="Hect, E3 ligase catalytic domain"/>
    <property type="match status" value="1"/>
</dbReference>
<dbReference type="AlphaFoldDB" id="A0A6G0RS57"/>
<dbReference type="EMBL" id="QXFY01000568">
    <property type="protein sequence ID" value="KAE9340785.1"/>
    <property type="molecule type" value="Genomic_DNA"/>
</dbReference>
<feature type="region of interest" description="Disordered" evidence="10">
    <location>
        <begin position="1049"/>
        <end position="1100"/>
    </location>
</feature>
<dbReference type="FunFam" id="3.30.2410.10:FF:000003">
    <property type="entry name" value="probable E3 ubiquitin-protein ligase HERC4 isoform X1"/>
    <property type="match status" value="1"/>
</dbReference>
<dbReference type="Pfam" id="PF00076">
    <property type="entry name" value="RRM_1"/>
    <property type="match status" value="1"/>
</dbReference>
<keyword evidence="14" id="KW-0436">Ligase</keyword>
<dbReference type="InterPro" id="IPR000504">
    <property type="entry name" value="RRM_dom"/>
</dbReference>
<evidence type="ECO:0000256" key="7">
    <source>
        <dbReference type="PROSITE-ProRule" id="PRU00047"/>
    </source>
</evidence>
<dbReference type="GO" id="GO:0008270">
    <property type="term" value="F:zinc ion binding"/>
    <property type="evidence" value="ECO:0007669"/>
    <property type="project" value="UniProtKB-KW"/>
</dbReference>
<evidence type="ECO:0000256" key="1">
    <source>
        <dbReference type="ARBA" id="ARBA00000885"/>
    </source>
</evidence>
<dbReference type="SUPFAM" id="SSF56204">
    <property type="entry name" value="Hect, E3 ligase catalytic domain"/>
    <property type="match status" value="1"/>
</dbReference>
<feature type="region of interest" description="Disordered" evidence="10">
    <location>
        <begin position="47"/>
        <end position="104"/>
    </location>
</feature>
<dbReference type="FunFam" id="3.30.2160.10:FF:000004">
    <property type="entry name" value="probable E3 ubiquitin-protein ligase HERC4 isoform X1"/>
    <property type="match status" value="1"/>
</dbReference>
<proteinExistence type="predicted"/>
<dbReference type="PROSITE" id="PS50102">
    <property type="entry name" value="RRM"/>
    <property type="match status" value="1"/>
</dbReference>
<dbReference type="PANTHER" id="PTHR45700">
    <property type="entry name" value="UBIQUITIN-PROTEIN LIGASE E3C"/>
    <property type="match status" value="1"/>
</dbReference>
<feature type="compositionally biased region" description="Low complexity" evidence="10">
    <location>
        <begin position="1049"/>
        <end position="1078"/>
    </location>
</feature>
<protein>
    <recommendedName>
        <fullName evidence="3">HECT-type E3 ubiquitin transferase</fullName>
        <ecNumber evidence="3">2.3.2.26</ecNumber>
    </recommendedName>
</protein>
<evidence type="ECO:0000256" key="6">
    <source>
        <dbReference type="ARBA" id="ARBA00022786"/>
    </source>
</evidence>
<evidence type="ECO:0000256" key="8">
    <source>
        <dbReference type="PROSITE-ProRule" id="PRU00104"/>
    </source>
</evidence>
<dbReference type="Gene3D" id="3.30.70.330">
    <property type="match status" value="1"/>
</dbReference>
<dbReference type="Pfam" id="PF00632">
    <property type="entry name" value="HECT"/>
    <property type="match status" value="1"/>
</dbReference>
<dbReference type="Gene3D" id="3.90.1750.10">
    <property type="entry name" value="Hect, E3 ligase catalytic domains"/>
    <property type="match status" value="1"/>
</dbReference>
<dbReference type="InterPro" id="IPR044611">
    <property type="entry name" value="E3A/B/C-like"/>
</dbReference>
<dbReference type="CDD" id="cd00078">
    <property type="entry name" value="HECTc"/>
    <property type="match status" value="1"/>
</dbReference>
<evidence type="ECO:0000259" key="12">
    <source>
        <dbReference type="PROSITE" id="PS50158"/>
    </source>
</evidence>
<dbReference type="Proteomes" id="UP000486351">
    <property type="component" value="Unassembled WGS sequence"/>
</dbReference>
<feature type="domain" description="CCHC-type" evidence="12">
    <location>
        <begin position="967"/>
        <end position="983"/>
    </location>
</feature>
<feature type="domain" description="HECT" evidence="13">
    <location>
        <begin position="534"/>
        <end position="860"/>
    </location>
</feature>
<evidence type="ECO:0000256" key="5">
    <source>
        <dbReference type="ARBA" id="ARBA00022679"/>
    </source>
</evidence>
<evidence type="ECO:0000256" key="4">
    <source>
        <dbReference type="ARBA" id="ARBA00022490"/>
    </source>
</evidence>
<dbReference type="InterPro" id="IPR000569">
    <property type="entry name" value="HECT_dom"/>
</dbReference>